<dbReference type="Pfam" id="PF00196">
    <property type="entry name" value="GerE"/>
    <property type="match status" value="1"/>
</dbReference>
<dbReference type="GO" id="GO:0006355">
    <property type="term" value="P:regulation of DNA-templated transcription"/>
    <property type="evidence" value="ECO:0007669"/>
    <property type="project" value="InterPro"/>
</dbReference>
<feature type="domain" description="Response regulatory" evidence="5">
    <location>
        <begin position="7"/>
        <end position="123"/>
    </location>
</feature>
<dbReference type="EMBL" id="FNQP01000006">
    <property type="protein sequence ID" value="SEA32170.1"/>
    <property type="molecule type" value="Genomic_DNA"/>
</dbReference>
<accession>A0A1H4A8E2</accession>
<keyword evidence="1 3" id="KW-0597">Phosphoprotein</keyword>
<evidence type="ECO:0000259" key="5">
    <source>
        <dbReference type="PROSITE" id="PS50110"/>
    </source>
</evidence>
<organism evidence="6 7">
    <name type="scientific">Thiothrix caldifontis</name>
    <dbReference type="NCBI Taxonomy" id="525918"/>
    <lineage>
        <taxon>Bacteria</taxon>
        <taxon>Pseudomonadati</taxon>
        <taxon>Pseudomonadota</taxon>
        <taxon>Gammaproteobacteria</taxon>
        <taxon>Thiotrichales</taxon>
        <taxon>Thiotrichaceae</taxon>
        <taxon>Thiothrix</taxon>
    </lineage>
</organism>
<dbReference type="SUPFAM" id="SSF52172">
    <property type="entry name" value="CheY-like"/>
    <property type="match status" value="1"/>
</dbReference>
<keyword evidence="2" id="KW-0238">DNA-binding</keyword>
<evidence type="ECO:0000256" key="1">
    <source>
        <dbReference type="ARBA" id="ARBA00022553"/>
    </source>
</evidence>
<evidence type="ECO:0000313" key="7">
    <source>
        <dbReference type="Proteomes" id="UP000199397"/>
    </source>
</evidence>
<gene>
    <name evidence="6" type="ORF">SAMN05660964_01362</name>
</gene>
<dbReference type="SMART" id="SM00421">
    <property type="entry name" value="HTH_LUXR"/>
    <property type="match status" value="1"/>
</dbReference>
<dbReference type="PANTHER" id="PTHR43214:SF43">
    <property type="entry name" value="TWO-COMPONENT RESPONSE REGULATOR"/>
    <property type="match status" value="1"/>
</dbReference>
<dbReference type="OrthoDB" id="9796655at2"/>
<dbReference type="SUPFAM" id="SSF46894">
    <property type="entry name" value="C-terminal effector domain of the bipartite response regulators"/>
    <property type="match status" value="1"/>
</dbReference>
<feature type="modified residue" description="4-aspartylphosphate" evidence="3">
    <location>
        <position position="58"/>
    </location>
</feature>
<dbReference type="InterPro" id="IPR039420">
    <property type="entry name" value="WalR-like"/>
</dbReference>
<keyword evidence="7" id="KW-1185">Reference proteome</keyword>
<feature type="domain" description="HTH luxR-type" evidence="4">
    <location>
        <begin position="144"/>
        <end position="209"/>
    </location>
</feature>
<proteinExistence type="predicted"/>
<dbReference type="Pfam" id="PF00072">
    <property type="entry name" value="Response_reg"/>
    <property type="match status" value="1"/>
</dbReference>
<dbReference type="RefSeq" id="WP_093066706.1">
    <property type="nucleotide sequence ID" value="NZ_FNQP01000006.1"/>
</dbReference>
<dbReference type="PROSITE" id="PS50110">
    <property type="entry name" value="RESPONSE_REGULATORY"/>
    <property type="match status" value="1"/>
</dbReference>
<dbReference type="GO" id="GO:0000160">
    <property type="term" value="P:phosphorelay signal transduction system"/>
    <property type="evidence" value="ECO:0007669"/>
    <property type="project" value="InterPro"/>
</dbReference>
<dbReference type="PANTHER" id="PTHR43214">
    <property type="entry name" value="TWO-COMPONENT RESPONSE REGULATOR"/>
    <property type="match status" value="1"/>
</dbReference>
<sequence>MPDKAIRIIVVDDHMVVRKGLRHVIAFFAGIVVVAEADSGEEALCLSQQLQPDVVLMDVKMDGVGGIAATQAIRQCCPQTRVIALSTFQDTELVKQMLQAQANGYILKNTSAEDMEQAIHAVHAGETVFSPVIAKALAAEKPAASSMNTKLSAQQHKVLALLVQGFSNTEIAGKLHISQPTARYHVSAILLKLGVATRVEAAAQAIKQRLLDDPTF</sequence>
<evidence type="ECO:0000259" key="4">
    <source>
        <dbReference type="PROSITE" id="PS50043"/>
    </source>
</evidence>
<dbReference type="Proteomes" id="UP000199397">
    <property type="component" value="Unassembled WGS sequence"/>
</dbReference>
<dbReference type="CDD" id="cd06170">
    <property type="entry name" value="LuxR_C_like"/>
    <property type="match status" value="1"/>
</dbReference>
<dbReference type="InterPro" id="IPR011006">
    <property type="entry name" value="CheY-like_superfamily"/>
</dbReference>
<reference evidence="6 7" key="1">
    <citation type="submission" date="2016-10" db="EMBL/GenBank/DDBJ databases">
        <authorList>
            <person name="de Groot N.N."/>
        </authorList>
    </citation>
    <scope>NUCLEOTIDE SEQUENCE [LARGE SCALE GENOMIC DNA]</scope>
    <source>
        <strain evidence="6 7">DSM 21228</strain>
    </source>
</reference>
<evidence type="ECO:0000256" key="2">
    <source>
        <dbReference type="ARBA" id="ARBA00023125"/>
    </source>
</evidence>
<dbReference type="InterPro" id="IPR058245">
    <property type="entry name" value="NreC/VraR/RcsB-like_REC"/>
</dbReference>
<dbReference type="InterPro" id="IPR016032">
    <property type="entry name" value="Sig_transdc_resp-reg_C-effctor"/>
</dbReference>
<dbReference type="STRING" id="525918.SAMN05660964_01362"/>
<dbReference type="SMART" id="SM00448">
    <property type="entry name" value="REC"/>
    <property type="match status" value="1"/>
</dbReference>
<dbReference type="PRINTS" id="PR00038">
    <property type="entry name" value="HTHLUXR"/>
</dbReference>
<evidence type="ECO:0000256" key="3">
    <source>
        <dbReference type="PROSITE-ProRule" id="PRU00169"/>
    </source>
</evidence>
<dbReference type="AlphaFoldDB" id="A0A1H4A8E2"/>
<dbReference type="PROSITE" id="PS50043">
    <property type="entry name" value="HTH_LUXR_2"/>
    <property type="match status" value="1"/>
</dbReference>
<protein>
    <submittedName>
        <fullName evidence="6">Two component transcriptional regulator, LuxR family</fullName>
    </submittedName>
</protein>
<dbReference type="InterPro" id="IPR000792">
    <property type="entry name" value="Tscrpt_reg_LuxR_C"/>
</dbReference>
<dbReference type="Gene3D" id="3.40.50.2300">
    <property type="match status" value="1"/>
</dbReference>
<dbReference type="InterPro" id="IPR001789">
    <property type="entry name" value="Sig_transdc_resp-reg_receiver"/>
</dbReference>
<dbReference type="CDD" id="cd17535">
    <property type="entry name" value="REC_NarL-like"/>
    <property type="match status" value="1"/>
</dbReference>
<evidence type="ECO:0000313" key="6">
    <source>
        <dbReference type="EMBL" id="SEA32170.1"/>
    </source>
</evidence>
<dbReference type="GO" id="GO:0003677">
    <property type="term" value="F:DNA binding"/>
    <property type="evidence" value="ECO:0007669"/>
    <property type="project" value="UniProtKB-KW"/>
</dbReference>
<name>A0A1H4A8E2_9GAMM</name>